<comment type="caution">
    <text evidence="1">The sequence shown here is derived from an EMBL/GenBank/DDBJ whole genome shotgun (WGS) entry which is preliminary data.</text>
</comment>
<evidence type="ECO:0000313" key="1">
    <source>
        <dbReference type="EMBL" id="MEX3937474.1"/>
    </source>
</evidence>
<evidence type="ECO:0000313" key="2">
    <source>
        <dbReference type="Proteomes" id="UP001558850"/>
    </source>
</evidence>
<protein>
    <submittedName>
        <fullName evidence="1">Chemotaxis protein CheA</fullName>
    </submittedName>
</protein>
<organism evidence="1 2">
    <name type="scientific">Paraburkholderia phymatum</name>
    <dbReference type="NCBI Taxonomy" id="148447"/>
    <lineage>
        <taxon>Bacteria</taxon>
        <taxon>Pseudomonadati</taxon>
        <taxon>Pseudomonadota</taxon>
        <taxon>Betaproteobacteria</taxon>
        <taxon>Burkholderiales</taxon>
        <taxon>Burkholderiaceae</taxon>
        <taxon>Paraburkholderia</taxon>
    </lineage>
</organism>
<sequence length="779" mass="81396">MTLDITQFYQTFFDEADELLAQMEQLLLNLNVGQPDPEDLAAIFRAAHSIKGGAATFGFTALTETTHILESLLDRARNNELVLRKDMIDTFLETKDVLSGQLADYRASAEPDAAVAAAICAKLERLNAESRGEAPAQAAAPAPAAAAFAAPAVAQPAANGHAPEHVVEQAVEAAGEWAGNEPAKTGAAPSDAAAGPHLKITLRGVGEKDQALLTEELGNLGRIVGQVKTGGDITLWLESDVSSDDIVAVCCFVIDESQIEIGRGAAPANDAAQDAPRAPEAAPVAQASAGGMASGGAGAPAAVVQSAAAAPAASAAAAPAVAAQPVVEPAFQPAMEQAAQPAAAAIVTPAAEASQPAAAAAKAAHASVEGDRKARPAAAANAGEGSSIRVGVEKVDQLINLVGELVITQAMLAETTSTFDPALHDRLFNGMAQLERNARDLQEAVMSIRMMPMDYVFSRFPRLVRDLAAKLGKQVELVTFGQATELDKSLIERIIDPLTHLVRNSLDHGIETVEARKAAGKDSTGQLVLSAAHHGGNIVIEVSDDGAGLRRDKILAKAAKQGMQVSDTMTDEEVWNLIFLPGFSTAEQVTDVSGRGVGMDVVKRNIQAMGGHVEITSHAGKGSTTRIVLPLTLAILDGMSVKVGSEIFILPLNFVMESLQPRADDIYTVANGERVVRVRGEYLPLVALHEVFSVDDARTDPTQGIVTIMQTEGRRFAMLIDELVGQQQVVVKNLETNYRKVHGISAATILGDGSVALIVDVAALNRESRASHGASLAFA</sequence>
<keyword evidence="2" id="KW-1185">Reference proteome</keyword>
<dbReference type="EMBL" id="JBFRCH010000053">
    <property type="protein sequence ID" value="MEX3937474.1"/>
    <property type="molecule type" value="Genomic_DNA"/>
</dbReference>
<name>A0ACC6UD38_9BURK</name>
<accession>A0ACC6UD38</accession>
<dbReference type="Proteomes" id="UP001558850">
    <property type="component" value="Unassembled WGS sequence"/>
</dbReference>
<reference evidence="1" key="1">
    <citation type="submission" date="2024-07" db="EMBL/GenBank/DDBJ databases">
        <title>A survey of Mimosa microsymbionts across Brazilian biomes reveals a high diversity of Paraburkholderia nodulating endemic species, but also that Cupriavidus is common as a symbiont of widespread species.</title>
        <authorList>
            <person name="Rouws L."/>
            <person name="Barauna A."/>
            <person name="Beukes C."/>
            <person name="Rouws J.R.C."/>
            <person name="De Faria S.M."/>
            <person name="Gross E."/>
            <person name="Bueno Dos Reis Junior F."/>
            <person name="Simon M.F."/>
            <person name="Maluk M."/>
            <person name="Odee D.W."/>
            <person name="Kenicer G."/>
            <person name="Young J.P.W."/>
            <person name="Reis V.M."/>
            <person name="Zilli J."/>
            <person name="James E.K."/>
        </authorList>
    </citation>
    <scope>NUCLEOTIDE SEQUENCE</scope>
    <source>
        <strain evidence="1">EG181B</strain>
    </source>
</reference>
<gene>
    <name evidence="1" type="primary">cheA</name>
    <name evidence="1" type="ORF">AB4Y32_38070</name>
</gene>
<proteinExistence type="predicted"/>